<proteinExistence type="predicted"/>
<evidence type="ECO:0000256" key="2">
    <source>
        <dbReference type="SAM" id="Phobius"/>
    </source>
</evidence>
<gene>
    <name evidence="4" type="ORF">UU38_C0004G0084</name>
</gene>
<dbReference type="AlphaFoldDB" id="A0A0G0XM45"/>
<comment type="caution">
    <text evidence="4">The sequence shown here is derived from an EMBL/GenBank/DDBJ whole genome shotgun (WGS) entry which is preliminary data.</text>
</comment>
<dbReference type="PANTHER" id="PTHR46401">
    <property type="entry name" value="GLYCOSYLTRANSFERASE WBBK-RELATED"/>
    <property type="match status" value="1"/>
</dbReference>
<evidence type="ECO:0000313" key="4">
    <source>
        <dbReference type="EMBL" id="KKR88722.1"/>
    </source>
</evidence>
<feature type="transmembrane region" description="Helical" evidence="2">
    <location>
        <begin position="77"/>
        <end position="99"/>
    </location>
</feature>
<feature type="domain" description="Glycosyl transferase family 1" evidence="3">
    <location>
        <begin position="196"/>
        <end position="364"/>
    </location>
</feature>
<sequence length="385" mass="44395">MTKLLYIANLRLPTDKAHGVQIMKSCEAFAQFVEVELLVPRLKPLFKKDPFSYYGVRRDFVINKVPVFEILALTGWIWGWLGYIQSFSFSISAVLYLFFKKKTGDSNIILYSRDYMTLFLLVLFGIHPVAEIHDYRSKNPKRRIDFILHRCRKIIVNSEGTLEALRNHYTDNTQLKTAEVIPNGVDLDFLNIKETKEEARRKLGILSDKKIFGYLGRLETVGKEKGVSEIIHSFLAADIDALLYVVGGPDRLIDKYRSEFNNNERVIFKGQVDYFLVPLYLRSFDVVIIPMPEGKHARTTSPMKLFEYLASGKTIIAPRIQSITKYLKDNNSILFDSDSAEALSEKIKIAINNPELTYKLSQQALIDAKNYSWRNRAKLILDFIK</sequence>
<accession>A0A0G0XM45</accession>
<organism evidence="4 5">
    <name type="scientific">Candidatus Wolfebacteria bacterium GW2011_GWB1_41_12</name>
    <dbReference type="NCBI Taxonomy" id="1619006"/>
    <lineage>
        <taxon>Bacteria</taxon>
        <taxon>Candidatus Wolfeibacteriota</taxon>
    </lineage>
</organism>
<evidence type="ECO:0000259" key="3">
    <source>
        <dbReference type="Pfam" id="PF00534"/>
    </source>
</evidence>
<keyword evidence="2" id="KW-0812">Transmembrane</keyword>
<dbReference type="GO" id="GO:0016757">
    <property type="term" value="F:glycosyltransferase activity"/>
    <property type="evidence" value="ECO:0007669"/>
    <property type="project" value="InterPro"/>
</dbReference>
<dbReference type="PANTHER" id="PTHR46401:SF2">
    <property type="entry name" value="GLYCOSYLTRANSFERASE WBBK-RELATED"/>
    <property type="match status" value="1"/>
</dbReference>
<keyword evidence="2" id="KW-1133">Transmembrane helix</keyword>
<feature type="transmembrane region" description="Helical" evidence="2">
    <location>
        <begin position="111"/>
        <end position="130"/>
    </location>
</feature>
<dbReference type="SUPFAM" id="SSF53756">
    <property type="entry name" value="UDP-Glycosyltransferase/glycogen phosphorylase"/>
    <property type="match status" value="1"/>
</dbReference>
<dbReference type="Pfam" id="PF00534">
    <property type="entry name" value="Glycos_transf_1"/>
    <property type="match status" value="1"/>
</dbReference>
<reference evidence="4 5" key="1">
    <citation type="journal article" date="2015" name="Nature">
        <title>rRNA introns, odd ribosomes, and small enigmatic genomes across a large radiation of phyla.</title>
        <authorList>
            <person name="Brown C.T."/>
            <person name="Hug L.A."/>
            <person name="Thomas B.C."/>
            <person name="Sharon I."/>
            <person name="Castelle C.J."/>
            <person name="Singh A."/>
            <person name="Wilkins M.J."/>
            <person name="Williams K.H."/>
            <person name="Banfield J.F."/>
        </authorList>
    </citation>
    <scope>NUCLEOTIDE SEQUENCE [LARGE SCALE GENOMIC DNA]</scope>
</reference>
<dbReference type="InterPro" id="IPR001296">
    <property type="entry name" value="Glyco_trans_1"/>
</dbReference>
<dbReference type="Proteomes" id="UP000033918">
    <property type="component" value="Unassembled WGS sequence"/>
</dbReference>
<keyword evidence="2" id="KW-0472">Membrane</keyword>
<dbReference type="Gene3D" id="3.40.50.2000">
    <property type="entry name" value="Glycogen Phosphorylase B"/>
    <property type="match status" value="2"/>
</dbReference>
<name>A0A0G0XM45_9BACT</name>
<keyword evidence="1 4" id="KW-0808">Transferase</keyword>
<dbReference type="EMBL" id="LCAK01000004">
    <property type="protein sequence ID" value="KKR88722.1"/>
    <property type="molecule type" value="Genomic_DNA"/>
</dbReference>
<evidence type="ECO:0000313" key="5">
    <source>
        <dbReference type="Proteomes" id="UP000033918"/>
    </source>
</evidence>
<protein>
    <submittedName>
        <fullName evidence="4">Glycosyl transferase group 1</fullName>
    </submittedName>
</protein>
<evidence type="ECO:0000256" key="1">
    <source>
        <dbReference type="ARBA" id="ARBA00022679"/>
    </source>
</evidence>
<dbReference type="GO" id="GO:0009103">
    <property type="term" value="P:lipopolysaccharide biosynthetic process"/>
    <property type="evidence" value="ECO:0007669"/>
    <property type="project" value="TreeGrafter"/>
</dbReference>